<feature type="region of interest" description="Disordered" evidence="1">
    <location>
        <begin position="50"/>
        <end position="72"/>
    </location>
</feature>
<dbReference type="OrthoDB" id="110257at2759"/>
<protein>
    <submittedName>
        <fullName evidence="2">Uncharacterized protein</fullName>
    </submittedName>
</protein>
<reference evidence="2 3" key="1">
    <citation type="submission" date="2013-11" db="EMBL/GenBank/DDBJ databases">
        <title>The Genome Sequence of Phytophthora parasitica P1976.</title>
        <authorList>
            <consortium name="The Broad Institute Genomics Platform"/>
            <person name="Russ C."/>
            <person name="Tyler B."/>
            <person name="Panabieres F."/>
            <person name="Shan W."/>
            <person name="Tripathy S."/>
            <person name="Grunwald N."/>
            <person name="Machado M."/>
            <person name="Johnson C.S."/>
            <person name="Walker B."/>
            <person name="Young S."/>
            <person name="Zeng Q."/>
            <person name="Gargeya S."/>
            <person name="Fitzgerald M."/>
            <person name="Haas B."/>
            <person name="Abouelleil A."/>
            <person name="Allen A.W."/>
            <person name="Alvarado L."/>
            <person name="Arachchi H.M."/>
            <person name="Berlin A.M."/>
            <person name="Chapman S.B."/>
            <person name="Gainer-Dewar J."/>
            <person name="Goldberg J."/>
            <person name="Griggs A."/>
            <person name="Gujja S."/>
            <person name="Hansen M."/>
            <person name="Howarth C."/>
            <person name="Imamovic A."/>
            <person name="Ireland A."/>
            <person name="Larimer J."/>
            <person name="McCowan C."/>
            <person name="Murphy C."/>
            <person name="Pearson M."/>
            <person name="Poon T.W."/>
            <person name="Priest M."/>
            <person name="Roberts A."/>
            <person name="Saif S."/>
            <person name="Shea T."/>
            <person name="Sisk P."/>
            <person name="Sykes S."/>
            <person name="Wortman J."/>
            <person name="Nusbaum C."/>
            <person name="Birren B."/>
        </authorList>
    </citation>
    <scope>NUCLEOTIDE SEQUENCE [LARGE SCALE GENOMIC DNA]</scope>
    <source>
        <strain evidence="2 3">P1976</strain>
    </source>
</reference>
<organism evidence="2 3">
    <name type="scientific">Phytophthora nicotianae P1976</name>
    <dbReference type="NCBI Taxonomy" id="1317066"/>
    <lineage>
        <taxon>Eukaryota</taxon>
        <taxon>Sar</taxon>
        <taxon>Stramenopiles</taxon>
        <taxon>Oomycota</taxon>
        <taxon>Peronosporomycetes</taxon>
        <taxon>Peronosporales</taxon>
        <taxon>Peronosporaceae</taxon>
        <taxon>Phytophthora</taxon>
    </lineage>
</organism>
<sequence length="72" mass="8721">MAYSPEQYPANKERIKETQRRYYLKTRETRLAKQREYDAKHRDQIRALKRTPTKAVTIQTEPDEIEPNLNNE</sequence>
<comment type="caution">
    <text evidence="2">The sequence shown here is derived from an EMBL/GenBank/DDBJ whole genome shotgun (WGS) entry which is preliminary data.</text>
</comment>
<evidence type="ECO:0000313" key="2">
    <source>
        <dbReference type="EMBL" id="ETO62184.1"/>
    </source>
</evidence>
<proteinExistence type="predicted"/>
<accession>A0A080Z6C3</accession>
<name>A0A080Z6C3_PHYNI</name>
<dbReference type="Proteomes" id="UP000028582">
    <property type="component" value="Unassembled WGS sequence"/>
</dbReference>
<evidence type="ECO:0000313" key="3">
    <source>
        <dbReference type="Proteomes" id="UP000028582"/>
    </source>
</evidence>
<dbReference type="EMBL" id="ANJA01003646">
    <property type="protein sequence ID" value="ETO62184.1"/>
    <property type="molecule type" value="Genomic_DNA"/>
</dbReference>
<dbReference type="AlphaFoldDB" id="A0A080Z6C3"/>
<gene>
    <name evidence="2" type="ORF">F444_19886</name>
</gene>
<evidence type="ECO:0000256" key="1">
    <source>
        <dbReference type="SAM" id="MobiDB-lite"/>
    </source>
</evidence>